<evidence type="ECO:0000313" key="8">
    <source>
        <dbReference type="EMBL" id="VUC30842.1"/>
    </source>
</evidence>
<keyword evidence="4 6" id="KW-0472">Membrane</keyword>
<feature type="transmembrane region" description="Helical" evidence="6">
    <location>
        <begin position="44"/>
        <end position="66"/>
    </location>
</feature>
<keyword evidence="2 6" id="KW-0812">Transmembrane</keyword>
<dbReference type="EMBL" id="CABFNS010000825">
    <property type="protein sequence ID" value="VUC30842.1"/>
    <property type="molecule type" value="Genomic_DNA"/>
</dbReference>
<comment type="caution">
    <text evidence="8">The sequence shown here is derived from an EMBL/GenBank/DDBJ whole genome shotgun (WGS) entry which is preliminary data.</text>
</comment>
<evidence type="ECO:0000256" key="1">
    <source>
        <dbReference type="ARBA" id="ARBA00004141"/>
    </source>
</evidence>
<keyword evidence="9" id="KW-1185">Reference proteome</keyword>
<feature type="transmembrane region" description="Helical" evidence="6">
    <location>
        <begin position="212"/>
        <end position="234"/>
    </location>
</feature>
<organism evidence="8 9">
    <name type="scientific">Bionectria ochroleuca</name>
    <name type="common">Gliocladium roseum</name>
    <dbReference type="NCBI Taxonomy" id="29856"/>
    <lineage>
        <taxon>Eukaryota</taxon>
        <taxon>Fungi</taxon>
        <taxon>Dikarya</taxon>
        <taxon>Ascomycota</taxon>
        <taxon>Pezizomycotina</taxon>
        <taxon>Sordariomycetes</taxon>
        <taxon>Hypocreomycetidae</taxon>
        <taxon>Hypocreales</taxon>
        <taxon>Bionectriaceae</taxon>
        <taxon>Clonostachys</taxon>
    </lineage>
</organism>
<feature type="transmembrane region" description="Helical" evidence="6">
    <location>
        <begin position="95"/>
        <end position="119"/>
    </location>
</feature>
<comment type="subcellular location">
    <subcellularLocation>
        <location evidence="1">Membrane</location>
        <topology evidence="1">Multi-pass membrane protein</topology>
    </subcellularLocation>
</comment>
<comment type="similarity">
    <text evidence="5">Belongs to the SAT4 family.</text>
</comment>
<dbReference type="PANTHER" id="PTHR33048:SF168">
    <property type="match status" value="1"/>
</dbReference>
<dbReference type="PANTHER" id="PTHR33048">
    <property type="entry name" value="PTH11-LIKE INTEGRAL MEMBRANE PROTEIN (AFU_ORTHOLOGUE AFUA_5G11245)"/>
    <property type="match status" value="1"/>
</dbReference>
<feature type="transmembrane region" description="Helical" evidence="6">
    <location>
        <begin position="249"/>
        <end position="272"/>
    </location>
</feature>
<feature type="transmembrane region" description="Helical" evidence="6">
    <location>
        <begin position="182"/>
        <end position="200"/>
    </location>
</feature>
<dbReference type="Proteomes" id="UP000766486">
    <property type="component" value="Unassembled WGS sequence"/>
</dbReference>
<protein>
    <recommendedName>
        <fullName evidence="7">Rhodopsin domain-containing protein</fullName>
    </recommendedName>
</protein>
<gene>
    <name evidence="8" type="ORF">CLO192961_LOCUS295675</name>
</gene>
<reference evidence="8 9" key="1">
    <citation type="submission" date="2019-06" db="EMBL/GenBank/DDBJ databases">
        <authorList>
            <person name="Broberg M."/>
        </authorList>
    </citation>
    <scope>NUCLEOTIDE SEQUENCE [LARGE SCALE GENOMIC DNA]</scope>
</reference>
<dbReference type="Pfam" id="PF20684">
    <property type="entry name" value="Fung_rhodopsin"/>
    <property type="match status" value="1"/>
</dbReference>
<sequence length="362" mass="40665">MIQLEPEARGNFHAVVVMLILSGIAVVLRIAVRFSQRQKPDLPDYLVVFSLILFGGYGATILNHIFNVSSTGAFEGMPMKTNKIPTWERQEFMKMVFAVEIIFCVIITLIKTSLLIFYWNIFSVSRLQRNTIIGTATACLIWFIVFLCLTIFQCHPVQYIWEKLNQKEYCIPSPPILLSMEITNLFLDIVILAIPTFVVSRLNLSTPKKVSVLGIFLLGLGVCAASIARMTAIWRPPNVLHKIDTPQTILWSTLQIGMAIICACLPTLGPLLHCGAAHTKSWSGSVNIIRSGSMKISNSENLNSRDCAAWVEQNDHRFYGTGRTWSASGHNDPEQASMDSTIELHELVPPRRIRVKQDIRVH</sequence>
<feature type="transmembrane region" description="Helical" evidence="6">
    <location>
        <begin position="131"/>
        <end position="152"/>
    </location>
</feature>
<keyword evidence="3 6" id="KW-1133">Transmembrane helix</keyword>
<evidence type="ECO:0000256" key="2">
    <source>
        <dbReference type="ARBA" id="ARBA00022692"/>
    </source>
</evidence>
<dbReference type="InterPro" id="IPR049326">
    <property type="entry name" value="Rhodopsin_dom_fungi"/>
</dbReference>
<dbReference type="InterPro" id="IPR052337">
    <property type="entry name" value="SAT4-like"/>
</dbReference>
<evidence type="ECO:0000256" key="4">
    <source>
        <dbReference type="ARBA" id="ARBA00023136"/>
    </source>
</evidence>
<accession>A0ABY6UHX7</accession>
<evidence type="ECO:0000256" key="5">
    <source>
        <dbReference type="ARBA" id="ARBA00038359"/>
    </source>
</evidence>
<proteinExistence type="inferred from homology"/>
<feature type="transmembrane region" description="Helical" evidence="6">
    <location>
        <begin position="12"/>
        <end position="32"/>
    </location>
</feature>
<evidence type="ECO:0000313" key="9">
    <source>
        <dbReference type="Proteomes" id="UP000766486"/>
    </source>
</evidence>
<evidence type="ECO:0000256" key="6">
    <source>
        <dbReference type="SAM" id="Phobius"/>
    </source>
</evidence>
<name>A0ABY6UHX7_BIOOC</name>
<evidence type="ECO:0000256" key="3">
    <source>
        <dbReference type="ARBA" id="ARBA00022989"/>
    </source>
</evidence>
<evidence type="ECO:0000259" key="7">
    <source>
        <dbReference type="Pfam" id="PF20684"/>
    </source>
</evidence>
<feature type="domain" description="Rhodopsin" evidence="7">
    <location>
        <begin position="28"/>
        <end position="273"/>
    </location>
</feature>